<organism evidence="2 3">
    <name type="scientific">Neospora caninum (strain Liverpool)</name>
    <dbReference type="NCBI Taxonomy" id="572307"/>
    <lineage>
        <taxon>Eukaryota</taxon>
        <taxon>Sar</taxon>
        <taxon>Alveolata</taxon>
        <taxon>Apicomplexa</taxon>
        <taxon>Conoidasida</taxon>
        <taxon>Coccidia</taxon>
        <taxon>Eucoccidiorida</taxon>
        <taxon>Eimeriorina</taxon>
        <taxon>Sarcocystidae</taxon>
        <taxon>Neospora</taxon>
    </lineage>
</organism>
<feature type="compositionally biased region" description="Basic and acidic residues" evidence="1">
    <location>
        <begin position="150"/>
        <end position="171"/>
    </location>
</feature>
<dbReference type="EMBL" id="FR823390">
    <property type="protein sequence ID" value="CBZ53965.1"/>
    <property type="molecule type" value="Genomic_DNA"/>
</dbReference>
<dbReference type="InParanoid" id="F0VJQ4"/>
<proteinExistence type="predicted"/>
<dbReference type="VEuPathDB" id="ToxoDB:NCLIV_037470"/>
<dbReference type="RefSeq" id="XP_003883997.1">
    <property type="nucleotide sequence ID" value="XM_003883948.1"/>
</dbReference>
<dbReference type="OrthoDB" id="333039at2759"/>
<keyword evidence="3" id="KW-1185">Reference proteome</keyword>
<evidence type="ECO:0000256" key="1">
    <source>
        <dbReference type="SAM" id="MobiDB-lite"/>
    </source>
</evidence>
<dbReference type="Proteomes" id="UP000007494">
    <property type="component" value="Chromosome VIII"/>
</dbReference>
<name>F0VJQ4_NEOCL</name>
<dbReference type="AlphaFoldDB" id="F0VJQ4"/>
<evidence type="ECO:0000313" key="3">
    <source>
        <dbReference type="Proteomes" id="UP000007494"/>
    </source>
</evidence>
<protein>
    <submittedName>
        <fullName evidence="2">Uncharacterized protein</fullName>
    </submittedName>
</protein>
<reference evidence="3" key="1">
    <citation type="journal article" date="2012" name="PLoS Pathog.">
        <title>Comparative genomics of the apicomplexan parasites Toxoplasma gondii and Neospora caninum: Coccidia differing in host range and transmission strategy.</title>
        <authorList>
            <person name="Reid A.J."/>
            <person name="Vermont S.J."/>
            <person name="Cotton J.A."/>
            <person name="Harris D."/>
            <person name="Hill-Cawthorne G.A."/>
            <person name="Konen-Waisman S."/>
            <person name="Latham S.M."/>
            <person name="Mourier T."/>
            <person name="Norton R."/>
            <person name="Quail M.A."/>
            <person name="Sanders M."/>
            <person name="Shanmugam D."/>
            <person name="Sohal A."/>
            <person name="Wasmuth J.D."/>
            <person name="Brunk B."/>
            <person name="Grigg M.E."/>
            <person name="Howard J.C."/>
            <person name="Parkinson J."/>
            <person name="Roos D.S."/>
            <person name="Trees A.J."/>
            <person name="Berriman M."/>
            <person name="Pain A."/>
            <person name="Wastling J.M."/>
        </authorList>
    </citation>
    <scope>NUCLEOTIDE SEQUENCE [LARGE SCALE GENOMIC DNA]</scope>
    <source>
        <strain evidence="3">Liverpool</strain>
    </source>
</reference>
<dbReference type="GeneID" id="13443691"/>
<dbReference type="eggNOG" id="ENOG502R00G">
    <property type="taxonomic scope" value="Eukaryota"/>
</dbReference>
<accession>F0VJQ4</accession>
<dbReference type="OMA" id="HMNGSFD"/>
<evidence type="ECO:0000313" key="2">
    <source>
        <dbReference type="EMBL" id="CBZ53965.1"/>
    </source>
</evidence>
<sequence>MLSVKLSFLAKAESSAQKRSPVTGDAAPKKKTRVLPSLDEIDNGGVAASLTKFLFLPIAKKNPSSLPRSVSRQLQASAASLTLSNRVLPSFSSGKLPADKMGPLRVSFVLLSVSFLVFHARNFVLQTDASTQLDYGTDSDLTLKAVNKIDEPQYQPREQESPEPEPPKPRQSDPAPVPRPPVTSSEAVSSSSFDYQWYTFTECKKPYLTLKKSTTDVRLHVLDVLNSGLQVLGRRPAQEGDDRTLTYICALAVGFTDAYRAMRQASKAATGDADETGVSVPLGKWFSITLKKEAEQGKKTKRAKTFYTKCAFIADRVDTILAASDYHMPGGATVAPPTALATHMNGSFDEHSDISDKQISYIIGHCLREKDDFKGKSWGVIHHALIQVWTGLHYMAQCAIRMLPLSHREKLALLVAQQTMLNHRQTPTFYSFLGKFQQFAFFGQKSGYFPSAKDMRRSVACGPTALSSEDWAPANPSVSTAFLMDFSTILQ</sequence>
<gene>
    <name evidence="2" type="ORF">NCLIV_037470</name>
</gene>
<feature type="region of interest" description="Disordered" evidence="1">
    <location>
        <begin position="150"/>
        <end position="187"/>
    </location>
</feature>